<name>A0A507DMF3_9FUNG</name>
<keyword evidence="2" id="KW-1185">Reference proteome</keyword>
<sequence>MSRTTSAQSTCSILLDMKQLKEAMTAGKSDSVLSCYQMLVDSATSALKGLTDKKAALINDRAALINAKVALIHERAALTLRVSQSEQIIDGVTQSVKRLLDESDKSSISSKRSSVLKRDQVKQTAYKRKVVARDRRCILTGSDPVSCEAAHIIPWTFHRDNEVVVFTGDQDDWPGEEFLKHHNRTFNFRQEKLKAAAETGFMEKSESTDMFTNDNLEENHDLSKLADDMWEESQTTSTFLSLE</sequence>
<comment type="caution">
    <text evidence="1">The sequence shown here is derived from an EMBL/GenBank/DDBJ whole genome shotgun (WGS) entry which is preliminary data.</text>
</comment>
<organism evidence="1 2">
    <name type="scientific">Chytriomyces confervae</name>
    <dbReference type="NCBI Taxonomy" id="246404"/>
    <lineage>
        <taxon>Eukaryota</taxon>
        <taxon>Fungi</taxon>
        <taxon>Fungi incertae sedis</taxon>
        <taxon>Chytridiomycota</taxon>
        <taxon>Chytridiomycota incertae sedis</taxon>
        <taxon>Chytridiomycetes</taxon>
        <taxon>Chytridiales</taxon>
        <taxon>Chytriomycetaceae</taxon>
        <taxon>Chytriomyces</taxon>
    </lineage>
</organism>
<protein>
    <submittedName>
        <fullName evidence="1">Uncharacterized protein</fullName>
    </submittedName>
</protein>
<reference evidence="1 2" key="1">
    <citation type="journal article" date="2019" name="Sci. Rep.">
        <title>Comparative genomics of chytrid fungi reveal insights into the obligate biotrophic and pathogenic lifestyle of Synchytrium endobioticum.</title>
        <authorList>
            <person name="van de Vossenberg B.T.L.H."/>
            <person name="Warris S."/>
            <person name="Nguyen H.D.T."/>
            <person name="van Gent-Pelzer M.P.E."/>
            <person name="Joly D.L."/>
            <person name="van de Geest H.C."/>
            <person name="Bonants P.J.M."/>
            <person name="Smith D.S."/>
            <person name="Levesque C.A."/>
            <person name="van der Lee T.A.J."/>
        </authorList>
    </citation>
    <scope>NUCLEOTIDE SEQUENCE [LARGE SCALE GENOMIC DNA]</scope>
    <source>
        <strain evidence="1 2">CBS 675.73</strain>
    </source>
</reference>
<dbReference type="AlphaFoldDB" id="A0A507DMF3"/>
<gene>
    <name evidence="1" type="ORF">CcCBS67573_g09877</name>
</gene>
<dbReference type="EMBL" id="QEAP01001041">
    <property type="protein sequence ID" value="TPX52415.1"/>
    <property type="molecule type" value="Genomic_DNA"/>
</dbReference>
<evidence type="ECO:0000313" key="2">
    <source>
        <dbReference type="Proteomes" id="UP000320333"/>
    </source>
</evidence>
<dbReference type="OrthoDB" id="2147671at2759"/>
<proteinExistence type="predicted"/>
<evidence type="ECO:0000313" key="1">
    <source>
        <dbReference type="EMBL" id="TPX52415.1"/>
    </source>
</evidence>
<accession>A0A507DMF3</accession>
<dbReference type="Proteomes" id="UP000320333">
    <property type="component" value="Unassembled WGS sequence"/>
</dbReference>